<feature type="transmembrane region" description="Helical" evidence="7">
    <location>
        <begin position="218"/>
        <end position="238"/>
    </location>
</feature>
<evidence type="ECO:0000256" key="1">
    <source>
        <dbReference type="ARBA" id="ARBA00007150"/>
    </source>
</evidence>
<dbReference type="GO" id="GO:0042158">
    <property type="term" value="P:lipoprotein biosynthetic process"/>
    <property type="evidence" value="ECO:0007669"/>
    <property type="project" value="UniProtKB-UniRule"/>
</dbReference>
<evidence type="ECO:0000256" key="4">
    <source>
        <dbReference type="ARBA" id="ARBA00022692"/>
    </source>
</evidence>
<keyword evidence="4 7" id="KW-0812">Transmembrane</keyword>
<evidence type="ECO:0000256" key="5">
    <source>
        <dbReference type="ARBA" id="ARBA00022989"/>
    </source>
</evidence>
<evidence type="ECO:0000256" key="7">
    <source>
        <dbReference type="HAMAP-Rule" id="MF_01147"/>
    </source>
</evidence>
<sequence>MHYLTITWNPSEGIDLGFFMIRYYSLMFVVAFTLGWILTKKIYEREGQPQEMLDKLFIYMVIATLLGARLGHVIFYQPELFVQDPLAVFLPISTVPEFEFTGFQGLASHGAAIAYVLAMLYYSKKVIKKPFLWVMDRIVIAVAAGGIFVRIGNFMNSEIIGKPSGDFPLGVRFVHEDIRPYQAVEATGIQNPSKAYDAIVHNPQFSELLNSVPFRHPAQLYEAGGYLIVFLVCWYLYWKTERRKQIGYIFGVFLILLFMVRFLVEFVKESQGGFLEDVLGVFSTGQWLSVPFIIAGIYIMWRASKKNPYVDDLTSQPPKGAE</sequence>
<dbReference type="PANTHER" id="PTHR30589">
    <property type="entry name" value="PROLIPOPROTEIN DIACYLGLYCERYL TRANSFERASE"/>
    <property type="match status" value="1"/>
</dbReference>
<feature type="transmembrane region" description="Helical" evidence="7">
    <location>
        <begin position="134"/>
        <end position="152"/>
    </location>
</feature>
<proteinExistence type="inferred from homology"/>
<dbReference type="AlphaFoldDB" id="A0A410G312"/>
<feature type="transmembrane region" description="Helical" evidence="7">
    <location>
        <begin position="245"/>
        <end position="264"/>
    </location>
</feature>
<dbReference type="Proteomes" id="UP000285517">
    <property type="component" value="Chromosome"/>
</dbReference>
<dbReference type="RefSeq" id="WP_128250046.1">
    <property type="nucleotide sequence ID" value="NZ_CP034951.1"/>
</dbReference>
<feature type="binding site" evidence="7">
    <location>
        <position position="150"/>
    </location>
    <ligand>
        <name>a 1,2-diacyl-sn-glycero-3-phospho-(1'-sn-glycerol)</name>
        <dbReference type="ChEBI" id="CHEBI:64716"/>
    </ligand>
</feature>
<keyword evidence="3 7" id="KW-0808">Transferase</keyword>
<comment type="pathway">
    <text evidence="7">Protein modification; lipoprotein biosynthesis (diacylglyceryl transfer).</text>
</comment>
<dbReference type="Pfam" id="PF01790">
    <property type="entry name" value="LGT"/>
    <property type="match status" value="1"/>
</dbReference>
<reference evidence="8 9" key="1">
    <citation type="submission" date="2019-01" db="EMBL/GenBank/DDBJ databases">
        <title>Complete genome sequencing of Aequorivita sp. H23M31.</title>
        <authorList>
            <person name="Bae J.-W."/>
        </authorList>
    </citation>
    <scope>NUCLEOTIDE SEQUENCE [LARGE SCALE GENOMIC DNA]</scope>
    <source>
        <strain evidence="8 9">H23M31</strain>
    </source>
</reference>
<keyword evidence="6 7" id="KW-0472">Membrane</keyword>
<feature type="transmembrane region" description="Helical" evidence="7">
    <location>
        <begin position="103"/>
        <end position="122"/>
    </location>
</feature>
<feature type="transmembrane region" description="Helical" evidence="7">
    <location>
        <begin position="284"/>
        <end position="301"/>
    </location>
</feature>
<comment type="catalytic activity">
    <reaction evidence="7">
        <text>L-cysteinyl-[prolipoprotein] + a 1,2-diacyl-sn-glycero-3-phospho-(1'-sn-glycerol) = an S-1,2-diacyl-sn-glyceryl-L-cysteinyl-[prolipoprotein] + sn-glycerol 1-phosphate + H(+)</text>
        <dbReference type="Rhea" id="RHEA:56712"/>
        <dbReference type="Rhea" id="RHEA-COMP:14679"/>
        <dbReference type="Rhea" id="RHEA-COMP:14680"/>
        <dbReference type="ChEBI" id="CHEBI:15378"/>
        <dbReference type="ChEBI" id="CHEBI:29950"/>
        <dbReference type="ChEBI" id="CHEBI:57685"/>
        <dbReference type="ChEBI" id="CHEBI:64716"/>
        <dbReference type="ChEBI" id="CHEBI:140658"/>
        <dbReference type="EC" id="2.5.1.145"/>
    </reaction>
</comment>
<dbReference type="PANTHER" id="PTHR30589:SF0">
    <property type="entry name" value="PHOSPHATIDYLGLYCEROL--PROLIPOPROTEIN DIACYLGLYCERYL TRANSFERASE"/>
    <property type="match status" value="1"/>
</dbReference>
<dbReference type="KEGG" id="aev:EI546_07965"/>
<evidence type="ECO:0000256" key="3">
    <source>
        <dbReference type="ARBA" id="ARBA00022679"/>
    </source>
</evidence>
<evidence type="ECO:0000313" key="8">
    <source>
        <dbReference type="EMBL" id="QAA81664.1"/>
    </source>
</evidence>
<feature type="transmembrane region" description="Helical" evidence="7">
    <location>
        <begin position="57"/>
        <end position="76"/>
    </location>
</feature>
<comment type="subcellular location">
    <subcellularLocation>
        <location evidence="7">Cell membrane</location>
        <topology evidence="7">Multi-pass membrane protein</topology>
    </subcellularLocation>
</comment>
<dbReference type="EMBL" id="CP034951">
    <property type="protein sequence ID" value="QAA81664.1"/>
    <property type="molecule type" value="Genomic_DNA"/>
</dbReference>
<feature type="transmembrane region" description="Helical" evidence="7">
    <location>
        <begin position="20"/>
        <end position="37"/>
    </location>
</feature>
<dbReference type="GO" id="GO:0008961">
    <property type="term" value="F:phosphatidylglycerol-prolipoprotein diacylglyceryl transferase activity"/>
    <property type="evidence" value="ECO:0007669"/>
    <property type="project" value="UniProtKB-UniRule"/>
</dbReference>
<evidence type="ECO:0000256" key="2">
    <source>
        <dbReference type="ARBA" id="ARBA00022475"/>
    </source>
</evidence>
<keyword evidence="2 7" id="KW-1003">Cell membrane</keyword>
<dbReference type="GO" id="GO:0005886">
    <property type="term" value="C:plasma membrane"/>
    <property type="evidence" value="ECO:0007669"/>
    <property type="project" value="UniProtKB-SubCell"/>
</dbReference>
<dbReference type="EC" id="2.5.1.145" evidence="7"/>
<keyword evidence="9" id="KW-1185">Reference proteome</keyword>
<gene>
    <name evidence="7 8" type="primary">lgt</name>
    <name evidence="8" type="ORF">EI546_07965</name>
</gene>
<accession>A0A410G312</accession>
<organism evidence="8 9">
    <name type="scientific">Aequorivita ciconiae</name>
    <dbReference type="NCBI Taxonomy" id="2494375"/>
    <lineage>
        <taxon>Bacteria</taxon>
        <taxon>Pseudomonadati</taxon>
        <taxon>Bacteroidota</taxon>
        <taxon>Flavobacteriia</taxon>
        <taxon>Flavobacteriales</taxon>
        <taxon>Flavobacteriaceae</taxon>
        <taxon>Aequorivita</taxon>
    </lineage>
</organism>
<protein>
    <recommendedName>
        <fullName evidence="7">Phosphatidylglycerol--prolipoprotein diacylglyceryl transferase</fullName>
        <ecNumber evidence="7">2.5.1.145</ecNumber>
    </recommendedName>
</protein>
<dbReference type="NCBIfam" id="TIGR00544">
    <property type="entry name" value="lgt"/>
    <property type="match status" value="1"/>
</dbReference>
<evidence type="ECO:0000256" key="6">
    <source>
        <dbReference type="ARBA" id="ARBA00023136"/>
    </source>
</evidence>
<comment type="function">
    <text evidence="7">Catalyzes the transfer of the diacylglyceryl group from phosphatidylglycerol to the sulfhydryl group of the N-terminal cysteine of a prolipoprotein, the first step in the formation of mature lipoproteins.</text>
</comment>
<keyword evidence="8" id="KW-0449">Lipoprotein</keyword>
<dbReference type="UniPathway" id="UPA00664"/>
<evidence type="ECO:0000313" key="9">
    <source>
        <dbReference type="Proteomes" id="UP000285517"/>
    </source>
</evidence>
<dbReference type="InterPro" id="IPR001640">
    <property type="entry name" value="Lgt"/>
</dbReference>
<keyword evidence="5 7" id="KW-1133">Transmembrane helix</keyword>
<name>A0A410G312_9FLAO</name>
<dbReference type="HAMAP" id="MF_01147">
    <property type="entry name" value="Lgt"/>
    <property type="match status" value="1"/>
</dbReference>
<dbReference type="OrthoDB" id="871140at2"/>
<comment type="similarity">
    <text evidence="1 7">Belongs to the Lgt family.</text>
</comment>